<evidence type="ECO:0000313" key="2">
    <source>
        <dbReference type="EMBL" id="KAJ7609951.1"/>
    </source>
</evidence>
<comment type="caution">
    <text evidence="2">The sequence shown here is derived from an EMBL/GenBank/DDBJ whole genome shotgun (WGS) entry which is preliminary data.</text>
</comment>
<keyword evidence="3" id="KW-1185">Reference proteome</keyword>
<dbReference type="EMBL" id="JARKIF010000037">
    <property type="protein sequence ID" value="KAJ7609951.1"/>
    <property type="molecule type" value="Genomic_DNA"/>
</dbReference>
<name>A0AAD7FBG3_9AGAR</name>
<dbReference type="AlphaFoldDB" id="A0AAD7FBG3"/>
<feature type="region of interest" description="Disordered" evidence="1">
    <location>
        <begin position="132"/>
        <end position="160"/>
    </location>
</feature>
<sequence>MEMSATSATLGSRTGLAELVFRKHAAEWGPLNPKADTAQEGFPEHDRCQCSHPIQEVKAAEAKISPGRVAGGVEPGISVEDSSWMVVVTVSSGQDTRKVVQVVNLHARLACENADRAGARDHDNPDGYHAYPTMSKGAVGRPAASQMAGMNVRKGRPHGE</sequence>
<organism evidence="2 3">
    <name type="scientific">Roridomyces roridus</name>
    <dbReference type="NCBI Taxonomy" id="1738132"/>
    <lineage>
        <taxon>Eukaryota</taxon>
        <taxon>Fungi</taxon>
        <taxon>Dikarya</taxon>
        <taxon>Basidiomycota</taxon>
        <taxon>Agaricomycotina</taxon>
        <taxon>Agaricomycetes</taxon>
        <taxon>Agaricomycetidae</taxon>
        <taxon>Agaricales</taxon>
        <taxon>Marasmiineae</taxon>
        <taxon>Mycenaceae</taxon>
        <taxon>Roridomyces</taxon>
    </lineage>
</organism>
<evidence type="ECO:0000313" key="3">
    <source>
        <dbReference type="Proteomes" id="UP001221142"/>
    </source>
</evidence>
<reference evidence="2" key="1">
    <citation type="submission" date="2023-03" db="EMBL/GenBank/DDBJ databases">
        <title>Massive genome expansion in bonnet fungi (Mycena s.s.) driven by repeated elements and novel gene families across ecological guilds.</title>
        <authorList>
            <consortium name="Lawrence Berkeley National Laboratory"/>
            <person name="Harder C.B."/>
            <person name="Miyauchi S."/>
            <person name="Viragh M."/>
            <person name="Kuo A."/>
            <person name="Thoen E."/>
            <person name="Andreopoulos B."/>
            <person name="Lu D."/>
            <person name="Skrede I."/>
            <person name="Drula E."/>
            <person name="Henrissat B."/>
            <person name="Morin E."/>
            <person name="Kohler A."/>
            <person name="Barry K."/>
            <person name="LaButti K."/>
            <person name="Morin E."/>
            <person name="Salamov A."/>
            <person name="Lipzen A."/>
            <person name="Mereny Z."/>
            <person name="Hegedus B."/>
            <person name="Baldrian P."/>
            <person name="Stursova M."/>
            <person name="Weitz H."/>
            <person name="Taylor A."/>
            <person name="Grigoriev I.V."/>
            <person name="Nagy L.G."/>
            <person name="Martin F."/>
            <person name="Kauserud H."/>
        </authorList>
    </citation>
    <scope>NUCLEOTIDE SEQUENCE</scope>
    <source>
        <strain evidence="2">9284</strain>
    </source>
</reference>
<protein>
    <submittedName>
        <fullName evidence="2">Uncharacterized protein</fullName>
    </submittedName>
</protein>
<evidence type="ECO:0000256" key="1">
    <source>
        <dbReference type="SAM" id="MobiDB-lite"/>
    </source>
</evidence>
<dbReference type="Proteomes" id="UP001221142">
    <property type="component" value="Unassembled WGS sequence"/>
</dbReference>
<proteinExistence type="predicted"/>
<gene>
    <name evidence="2" type="ORF">FB45DRAFT_1010176</name>
</gene>
<accession>A0AAD7FBG3</accession>